<sequence length="64" mass="7130">MIPASPMPRPLPSALTASPLALVQAITERLREVYVPWCPETWEEHNHLADSCRPSLAYTGITPF</sequence>
<dbReference type="AlphaFoldDB" id="A0A0A9E5T8"/>
<organism evidence="1">
    <name type="scientific">Arundo donax</name>
    <name type="common">Giant reed</name>
    <name type="synonym">Donax arundinaceus</name>
    <dbReference type="NCBI Taxonomy" id="35708"/>
    <lineage>
        <taxon>Eukaryota</taxon>
        <taxon>Viridiplantae</taxon>
        <taxon>Streptophyta</taxon>
        <taxon>Embryophyta</taxon>
        <taxon>Tracheophyta</taxon>
        <taxon>Spermatophyta</taxon>
        <taxon>Magnoliopsida</taxon>
        <taxon>Liliopsida</taxon>
        <taxon>Poales</taxon>
        <taxon>Poaceae</taxon>
        <taxon>PACMAD clade</taxon>
        <taxon>Arundinoideae</taxon>
        <taxon>Arundineae</taxon>
        <taxon>Arundo</taxon>
    </lineage>
</organism>
<accession>A0A0A9E5T8</accession>
<reference evidence="1" key="1">
    <citation type="submission" date="2014-09" db="EMBL/GenBank/DDBJ databases">
        <authorList>
            <person name="Magalhaes I.L.F."/>
            <person name="Oliveira U."/>
            <person name="Santos F.R."/>
            <person name="Vidigal T.H.D.A."/>
            <person name="Brescovit A.D."/>
            <person name="Santos A.J."/>
        </authorList>
    </citation>
    <scope>NUCLEOTIDE SEQUENCE</scope>
    <source>
        <tissue evidence="1">Shoot tissue taken approximately 20 cm above the soil surface</tissue>
    </source>
</reference>
<evidence type="ECO:0000313" key="1">
    <source>
        <dbReference type="EMBL" id="JAD93255.1"/>
    </source>
</evidence>
<dbReference type="EMBL" id="GBRH01204640">
    <property type="protein sequence ID" value="JAD93255.1"/>
    <property type="molecule type" value="Transcribed_RNA"/>
</dbReference>
<name>A0A0A9E5T8_ARUDO</name>
<reference evidence="1" key="2">
    <citation type="journal article" date="2015" name="Data Brief">
        <title>Shoot transcriptome of the giant reed, Arundo donax.</title>
        <authorList>
            <person name="Barrero R.A."/>
            <person name="Guerrero F.D."/>
            <person name="Moolhuijzen P."/>
            <person name="Goolsby J.A."/>
            <person name="Tidwell J."/>
            <person name="Bellgard S.E."/>
            <person name="Bellgard M.I."/>
        </authorList>
    </citation>
    <scope>NUCLEOTIDE SEQUENCE</scope>
    <source>
        <tissue evidence="1">Shoot tissue taken approximately 20 cm above the soil surface</tissue>
    </source>
</reference>
<protein>
    <submittedName>
        <fullName evidence="1">Uncharacterized protein</fullName>
    </submittedName>
</protein>
<proteinExistence type="predicted"/>